<keyword evidence="1" id="KW-1133">Transmembrane helix</keyword>
<evidence type="ECO:0000256" key="1">
    <source>
        <dbReference type="SAM" id="Phobius"/>
    </source>
</evidence>
<dbReference type="EMBL" id="JBHSXM010000001">
    <property type="protein sequence ID" value="MFC6836128.1"/>
    <property type="molecule type" value="Genomic_DNA"/>
</dbReference>
<feature type="transmembrane region" description="Helical" evidence="1">
    <location>
        <begin position="21"/>
        <end position="43"/>
    </location>
</feature>
<gene>
    <name evidence="3" type="ORF">ACFQHK_06360</name>
</gene>
<dbReference type="RefSeq" id="WP_304447822.1">
    <property type="nucleotide sequence ID" value="NZ_JARRAH010000001.1"/>
</dbReference>
<keyword evidence="1" id="KW-0812">Transmembrane</keyword>
<dbReference type="Pfam" id="PF23985">
    <property type="entry name" value="DUF7308"/>
    <property type="match status" value="1"/>
</dbReference>
<keyword evidence="4" id="KW-1185">Reference proteome</keyword>
<feature type="domain" description="DUF7308" evidence="2">
    <location>
        <begin position="275"/>
        <end position="481"/>
    </location>
</feature>
<dbReference type="Pfam" id="PF23960">
    <property type="entry name" value="DUF7289"/>
    <property type="match status" value="1"/>
</dbReference>
<protein>
    <recommendedName>
        <fullName evidence="2">DUF7308 domain-containing protein</fullName>
    </recommendedName>
</protein>
<evidence type="ECO:0000313" key="3">
    <source>
        <dbReference type="EMBL" id="MFC6836128.1"/>
    </source>
</evidence>
<dbReference type="Proteomes" id="UP001596406">
    <property type="component" value="Unassembled WGS sequence"/>
</dbReference>
<dbReference type="AlphaFoldDB" id="A0ABD5U7F0"/>
<reference evidence="3 4" key="1">
    <citation type="journal article" date="2019" name="Int. J. Syst. Evol. Microbiol.">
        <title>The Global Catalogue of Microorganisms (GCM) 10K type strain sequencing project: providing services to taxonomists for standard genome sequencing and annotation.</title>
        <authorList>
            <consortium name="The Broad Institute Genomics Platform"/>
            <consortium name="The Broad Institute Genome Sequencing Center for Infectious Disease"/>
            <person name="Wu L."/>
            <person name="Ma J."/>
        </authorList>
    </citation>
    <scope>NUCLEOTIDE SEQUENCE [LARGE SCALE GENOMIC DNA]</scope>
    <source>
        <strain evidence="3 4">PSRA2</strain>
    </source>
</reference>
<keyword evidence="1" id="KW-0472">Membrane</keyword>
<dbReference type="InterPro" id="IPR055713">
    <property type="entry name" value="DUF7289"/>
</dbReference>
<evidence type="ECO:0000259" key="2">
    <source>
        <dbReference type="Pfam" id="PF23985"/>
    </source>
</evidence>
<comment type="caution">
    <text evidence="3">The sequence shown here is derived from an EMBL/GenBank/DDBJ whole genome shotgun (WGS) entry which is preliminary data.</text>
</comment>
<accession>A0ABD5U7F0</accession>
<name>A0ABD5U7F0_9EURY</name>
<proteinExistence type="predicted"/>
<evidence type="ECO:0000313" key="4">
    <source>
        <dbReference type="Proteomes" id="UP001596406"/>
    </source>
</evidence>
<dbReference type="InterPro" id="IPR055732">
    <property type="entry name" value="DUF7308"/>
</dbReference>
<organism evidence="3 4">
    <name type="scientific">Halomarina ordinaria</name>
    <dbReference type="NCBI Taxonomy" id="3033939"/>
    <lineage>
        <taxon>Archaea</taxon>
        <taxon>Methanobacteriati</taxon>
        <taxon>Methanobacteriota</taxon>
        <taxon>Stenosarchaea group</taxon>
        <taxon>Halobacteria</taxon>
        <taxon>Halobacteriales</taxon>
        <taxon>Natronomonadaceae</taxon>
        <taxon>Halomarina</taxon>
    </lineage>
</organism>
<sequence length="502" mass="54931">MILGSSGRGGTGRGQSSVIGVVLIVAITALGTTGVVVLGTTLLDDSGREADLDRAEQAMTQFDSRASQVALGDSATQRLDLGRFDGGVEVREDTGRMTVTHVDYDGEGTDQVLHDEPMGALVYRNGDARVAYEGGGVWRKDDAGAARLVSPPEFHYRGGTMTLPAVRVTAADSASVTGARSVRVTRPDDGFERVFPDSTRPYDGSETRHFENPLEEGHVTVTVQSEYYEGWAEYFRDRTDGEVTTDDEARTATVELVTLGEQGEFGVPEEGSDFEIRGMPDDHNLTDFDFTIQSRDDQNSQFSNLKWSTYVDSGDEHFEVAVRNKGNLKCDKNGDIDDDPVTVSVYYSTYEDGERVAHGWRNDEDFTATCAETDDGGYIAALPLDFTGTDTEMTYADVSGDLNAFEHEDATFADSLTIDEHDADVDADAEYTLGDTESLEFLTKHYFAELGPDFELRVTDQQSGKAAGVSERDSDGFIEYEADDSVITYLHVTDNEVRVDLN</sequence>